<keyword evidence="7" id="KW-0413">Isomerase</keyword>
<keyword evidence="6 8" id="KW-0472">Membrane</keyword>
<organism evidence="10 11">
    <name type="scientific">Ornithinimicrobium cryptoxanthini</name>
    <dbReference type="NCBI Taxonomy" id="2934161"/>
    <lineage>
        <taxon>Bacteria</taxon>
        <taxon>Bacillati</taxon>
        <taxon>Actinomycetota</taxon>
        <taxon>Actinomycetes</taxon>
        <taxon>Micrococcales</taxon>
        <taxon>Ornithinimicrobiaceae</taxon>
        <taxon>Ornithinimicrobium</taxon>
    </lineage>
</organism>
<keyword evidence="3 8" id="KW-0812">Transmembrane</keyword>
<protein>
    <submittedName>
        <fullName evidence="10">Lycopene cyclase domain-containing protein</fullName>
    </submittedName>
</protein>
<keyword evidence="5 8" id="KW-1133">Transmembrane helix</keyword>
<dbReference type="EMBL" id="CP099490">
    <property type="protein sequence ID" value="USQ77941.1"/>
    <property type="molecule type" value="Genomic_DNA"/>
</dbReference>
<dbReference type="Proteomes" id="UP001056535">
    <property type="component" value="Chromosome"/>
</dbReference>
<evidence type="ECO:0000256" key="2">
    <source>
        <dbReference type="ARBA" id="ARBA00004829"/>
    </source>
</evidence>
<sequence>MSYAALAGVFVAACGAVAVLASVRCRLTTRWWLATGITIGILLVLTVVFDSLMIQADLFRFNEESLLGVRLWHAPVEDLAWPVAAGLLLPALRELLIHREGIT</sequence>
<comment type="pathway">
    <text evidence="2">Carotenoid biosynthesis.</text>
</comment>
<accession>A0ABY4YMJ6</accession>
<comment type="subcellular location">
    <subcellularLocation>
        <location evidence="1">Membrane</location>
        <topology evidence="1">Multi-pass membrane protein</topology>
    </subcellularLocation>
</comment>
<dbReference type="Pfam" id="PF18916">
    <property type="entry name" value="Lycopene_cyc"/>
    <property type="match status" value="1"/>
</dbReference>
<evidence type="ECO:0000256" key="7">
    <source>
        <dbReference type="ARBA" id="ARBA00023235"/>
    </source>
</evidence>
<evidence type="ECO:0000259" key="9">
    <source>
        <dbReference type="Pfam" id="PF18916"/>
    </source>
</evidence>
<dbReference type="InterPro" id="IPR017825">
    <property type="entry name" value="Lycopene_cyclase_dom"/>
</dbReference>
<feature type="transmembrane region" description="Helical" evidence="8">
    <location>
        <begin position="31"/>
        <end position="52"/>
    </location>
</feature>
<evidence type="ECO:0000313" key="11">
    <source>
        <dbReference type="Proteomes" id="UP001056535"/>
    </source>
</evidence>
<keyword evidence="4" id="KW-0125">Carotenoid biosynthesis</keyword>
<keyword evidence="11" id="KW-1185">Reference proteome</keyword>
<evidence type="ECO:0000256" key="3">
    <source>
        <dbReference type="ARBA" id="ARBA00022692"/>
    </source>
</evidence>
<evidence type="ECO:0000256" key="6">
    <source>
        <dbReference type="ARBA" id="ARBA00023136"/>
    </source>
</evidence>
<evidence type="ECO:0000256" key="1">
    <source>
        <dbReference type="ARBA" id="ARBA00004141"/>
    </source>
</evidence>
<dbReference type="RefSeq" id="WP_252623846.1">
    <property type="nucleotide sequence ID" value="NZ_CP099490.1"/>
</dbReference>
<name>A0ABY4YMJ6_9MICO</name>
<evidence type="ECO:0000256" key="4">
    <source>
        <dbReference type="ARBA" id="ARBA00022746"/>
    </source>
</evidence>
<evidence type="ECO:0000256" key="8">
    <source>
        <dbReference type="SAM" id="Phobius"/>
    </source>
</evidence>
<evidence type="ECO:0000313" key="10">
    <source>
        <dbReference type="EMBL" id="USQ77941.1"/>
    </source>
</evidence>
<proteinExistence type="predicted"/>
<reference evidence="10" key="1">
    <citation type="submission" date="2022-06" db="EMBL/GenBank/DDBJ databases">
        <title>Ornithinimicrobium JY.X270.</title>
        <authorList>
            <person name="Huang Y."/>
        </authorList>
    </citation>
    <scope>NUCLEOTIDE SEQUENCE</scope>
    <source>
        <strain evidence="10">JY.X270</strain>
    </source>
</reference>
<evidence type="ECO:0000256" key="5">
    <source>
        <dbReference type="ARBA" id="ARBA00022989"/>
    </source>
</evidence>
<gene>
    <name evidence="10" type="ORF">NF557_08660</name>
</gene>
<feature type="domain" description="Lycopene cyclase" evidence="9">
    <location>
        <begin position="11"/>
        <end position="95"/>
    </location>
</feature>
<dbReference type="NCBIfam" id="TIGR03462">
    <property type="entry name" value="CarR_dom_SF"/>
    <property type="match status" value="1"/>
</dbReference>